<evidence type="ECO:0000313" key="8">
    <source>
        <dbReference type="Proteomes" id="UP000535838"/>
    </source>
</evidence>
<organism evidence="7 8">
    <name type="scientific">Cohnella thailandensis</name>
    <dbReference type="NCBI Taxonomy" id="557557"/>
    <lineage>
        <taxon>Bacteria</taxon>
        <taxon>Bacillati</taxon>
        <taxon>Bacillota</taxon>
        <taxon>Bacilli</taxon>
        <taxon>Bacillales</taxon>
        <taxon>Paenibacillaceae</taxon>
        <taxon>Cohnella</taxon>
    </lineage>
</organism>
<evidence type="ECO:0000256" key="2">
    <source>
        <dbReference type="ARBA" id="ARBA00022723"/>
    </source>
</evidence>
<keyword evidence="8" id="KW-1185">Reference proteome</keyword>
<dbReference type="PANTHER" id="PTHR21266">
    <property type="entry name" value="IRON-SULFUR DOMAIN CONTAINING PROTEIN"/>
    <property type="match status" value="1"/>
</dbReference>
<dbReference type="EMBL" id="JACJVQ010000017">
    <property type="protein sequence ID" value="MBB6636286.1"/>
    <property type="molecule type" value="Genomic_DNA"/>
</dbReference>
<dbReference type="Gene3D" id="3.90.380.10">
    <property type="entry name" value="Naphthalene 1,2-dioxygenase Alpha Subunit, Chain A, domain 1"/>
    <property type="match status" value="1"/>
</dbReference>
<dbReference type="InterPro" id="IPR045623">
    <property type="entry name" value="LigXa_C"/>
</dbReference>
<dbReference type="GO" id="GO:0051537">
    <property type="term" value="F:2 iron, 2 sulfur cluster binding"/>
    <property type="evidence" value="ECO:0007669"/>
    <property type="project" value="UniProtKB-KW"/>
</dbReference>
<dbReference type="PROSITE" id="PS51296">
    <property type="entry name" value="RIESKE"/>
    <property type="match status" value="1"/>
</dbReference>
<dbReference type="InterPro" id="IPR017941">
    <property type="entry name" value="Rieske_2Fe-2S"/>
</dbReference>
<dbReference type="Gene3D" id="2.102.10.10">
    <property type="entry name" value="Rieske [2Fe-2S] iron-sulphur domain"/>
    <property type="match status" value="1"/>
</dbReference>
<comment type="caution">
    <text evidence="7">The sequence shown here is derived from an EMBL/GenBank/DDBJ whole genome shotgun (WGS) entry which is preliminary data.</text>
</comment>
<keyword evidence="5" id="KW-0411">Iron-sulfur</keyword>
<dbReference type="CDD" id="cd03479">
    <property type="entry name" value="Rieske_RO_Alpha_PhDO_like"/>
    <property type="match status" value="1"/>
</dbReference>
<feature type="domain" description="Rieske" evidence="6">
    <location>
        <begin position="27"/>
        <end position="133"/>
    </location>
</feature>
<gene>
    <name evidence="7" type="ORF">H7B67_19355</name>
</gene>
<reference evidence="7 8" key="1">
    <citation type="submission" date="2020-08" db="EMBL/GenBank/DDBJ databases">
        <title>Cohnella phylogeny.</title>
        <authorList>
            <person name="Dunlap C."/>
        </authorList>
    </citation>
    <scope>NUCLEOTIDE SEQUENCE [LARGE SCALE GENOMIC DNA]</scope>
    <source>
        <strain evidence="7 8">DSM 25241</strain>
    </source>
</reference>
<evidence type="ECO:0000313" key="7">
    <source>
        <dbReference type="EMBL" id="MBB6636286.1"/>
    </source>
</evidence>
<dbReference type="Proteomes" id="UP000535838">
    <property type="component" value="Unassembled WGS sequence"/>
</dbReference>
<proteinExistence type="predicted"/>
<dbReference type="Pfam" id="PF00355">
    <property type="entry name" value="Rieske"/>
    <property type="match status" value="1"/>
</dbReference>
<dbReference type="Pfam" id="PF19301">
    <property type="entry name" value="LigXa_C"/>
    <property type="match status" value="1"/>
</dbReference>
<dbReference type="PANTHER" id="PTHR21266:SF59">
    <property type="entry name" value="BLR4922 PROTEIN"/>
    <property type="match status" value="1"/>
</dbReference>
<evidence type="ECO:0000256" key="4">
    <source>
        <dbReference type="ARBA" id="ARBA00023004"/>
    </source>
</evidence>
<dbReference type="SUPFAM" id="SSF50022">
    <property type="entry name" value="ISP domain"/>
    <property type="match status" value="1"/>
</dbReference>
<dbReference type="InterPro" id="IPR036922">
    <property type="entry name" value="Rieske_2Fe-2S_sf"/>
</dbReference>
<dbReference type="AlphaFoldDB" id="A0A841T090"/>
<evidence type="ECO:0000259" key="6">
    <source>
        <dbReference type="PROSITE" id="PS51296"/>
    </source>
</evidence>
<dbReference type="InterPro" id="IPR050584">
    <property type="entry name" value="Cholesterol_7-desaturase"/>
</dbReference>
<keyword evidence="2" id="KW-0479">Metal-binding</keyword>
<dbReference type="SUPFAM" id="SSF55961">
    <property type="entry name" value="Bet v1-like"/>
    <property type="match status" value="1"/>
</dbReference>
<evidence type="ECO:0000256" key="3">
    <source>
        <dbReference type="ARBA" id="ARBA00023002"/>
    </source>
</evidence>
<dbReference type="GO" id="GO:0004497">
    <property type="term" value="F:monooxygenase activity"/>
    <property type="evidence" value="ECO:0007669"/>
    <property type="project" value="UniProtKB-ARBA"/>
</dbReference>
<accession>A0A841T090</accession>
<evidence type="ECO:0000256" key="1">
    <source>
        <dbReference type="ARBA" id="ARBA00022714"/>
    </source>
</evidence>
<keyword evidence="3" id="KW-0560">Oxidoreductase</keyword>
<protein>
    <submittedName>
        <fullName evidence="7">Rieske 2Fe-2S domain-containing protein</fullName>
    </submittedName>
</protein>
<dbReference type="GO" id="GO:0016705">
    <property type="term" value="F:oxidoreductase activity, acting on paired donors, with incorporation or reduction of molecular oxygen"/>
    <property type="evidence" value="ECO:0007669"/>
    <property type="project" value="UniProtKB-ARBA"/>
</dbReference>
<keyword evidence="1" id="KW-0001">2Fe-2S</keyword>
<dbReference type="GO" id="GO:0046872">
    <property type="term" value="F:metal ion binding"/>
    <property type="evidence" value="ECO:0007669"/>
    <property type="project" value="UniProtKB-KW"/>
</dbReference>
<name>A0A841T090_9BACL</name>
<dbReference type="RefSeq" id="WP_185121500.1">
    <property type="nucleotide sequence ID" value="NZ_JACJVQ010000017.1"/>
</dbReference>
<keyword evidence="4" id="KW-0408">Iron</keyword>
<sequence length="432" mass="48612">MLSQEDNELITRVGAGTPLGNLFRRYWLPAFLSEELEPGGAPMPVKLLGERLVAYRNKEGKLGLLGEFCPHRGTSLTLARNDDCGLTCIYHGWAFDTDGACADMPSEPDFSRFKEKIKAKSYPVYEAGGVAWTYMGEPEHQPAPPKYIWTSLPESHRMVAKVYQECNYLQIWENEIDYMHAAFAHLALKEQDMKEGALSTELGINPSHPLVTSRNPLLSVQPTTYGFRNMFVGQADTSENADQFILDAPILMPSFAFTPRVKEEDHLFHAYVPIDDTTTWSYDVHFTLDRPLNHETQKERRGLWVDENHKKIYNRDNNYKQDRSLMESGNFSGILGISNQDHAVTESMGPIVDRSKEHLGTSDVGVIALRRMVLKSIKQLEKGEVPLGLDPGIPTDRIYSEGVIAPRGIPWKEACPLDSAFEPAKAEKPVKS</sequence>
<evidence type="ECO:0000256" key="5">
    <source>
        <dbReference type="ARBA" id="ARBA00023014"/>
    </source>
</evidence>